<feature type="compositionally biased region" description="Low complexity" evidence="1">
    <location>
        <begin position="304"/>
        <end position="318"/>
    </location>
</feature>
<evidence type="ECO:0000256" key="1">
    <source>
        <dbReference type="SAM" id="MobiDB-lite"/>
    </source>
</evidence>
<proteinExistence type="predicted"/>
<keyword evidence="3" id="KW-1185">Reference proteome</keyword>
<dbReference type="AlphaFoldDB" id="X6NPR9"/>
<feature type="compositionally biased region" description="Polar residues" evidence="1">
    <location>
        <begin position="319"/>
        <end position="328"/>
    </location>
</feature>
<dbReference type="EMBL" id="ASPP01007095">
    <property type="protein sequence ID" value="ETO27704.1"/>
    <property type="molecule type" value="Genomic_DNA"/>
</dbReference>
<feature type="region of interest" description="Disordered" evidence="1">
    <location>
        <begin position="213"/>
        <end position="239"/>
    </location>
</feature>
<protein>
    <submittedName>
        <fullName evidence="2">Uncharacterized protein</fullName>
    </submittedName>
</protein>
<organism evidence="2 3">
    <name type="scientific">Reticulomyxa filosa</name>
    <dbReference type="NCBI Taxonomy" id="46433"/>
    <lineage>
        <taxon>Eukaryota</taxon>
        <taxon>Sar</taxon>
        <taxon>Rhizaria</taxon>
        <taxon>Retaria</taxon>
        <taxon>Foraminifera</taxon>
        <taxon>Monothalamids</taxon>
        <taxon>Reticulomyxidae</taxon>
        <taxon>Reticulomyxa</taxon>
    </lineage>
</organism>
<dbReference type="Proteomes" id="UP000023152">
    <property type="component" value="Unassembled WGS sequence"/>
</dbReference>
<reference evidence="2 3" key="1">
    <citation type="journal article" date="2013" name="Curr. Biol.">
        <title>The Genome of the Foraminiferan Reticulomyxa filosa.</title>
        <authorList>
            <person name="Glockner G."/>
            <person name="Hulsmann N."/>
            <person name="Schleicher M."/>
            <person name="Noegel A.A."/>
            <person name="Eichinger L."/>
            <person name="Gallinger C."/>
            <person name="Pawlowski J."/>
            <person name="Sierra R."/>
            <person name="Euteneuer U."/>
            <person name="Pillet L."/>
            <person name="Moustafa A."/>
            <person name="Platzer M."/>
            <person name="Groth M."/>
            <person name="Szafranski K."/>
            <person name="Schliwa M."/>
        </authorList>
    </citation>
    <scope>NUCLEOTIDE SEQUENCE [LARGE SCALE GENOMIC DNA]</scope>
</reference>
<comment type="caution">
    <text evidence="2">The sequence shown here is derived from an EMBL/GenBank/DDBJ whole genome shotgun (WGS) entry which is preliminary data.</text>
</comment>
<feature type="non-terminal residue" evidence="2">
    <location>
        <position position="351"/>
    </location>
</feature>
<feature type="region of interest" description="Disordered" evidence="1">
    <location>
        <begin position="254"/>
        <end position="328"/>
    </location>
</feature>
<feature type="compositionally biased region" description="Low complexity" evidence="1">
    <location>
        <begin position="221"/>
        <end position="236"/>
    </location>
</feature>
<sequence length="351" mass="39792">MCLLKCTAQLVSNGESNRCLECIATAGYENPELYDFTEEDMKTFDKSCWDACIGSKNTFLGTGDMDTNEYAKSMKGIFFEAQFADSSNVDLELTHTFDRNLEVVMVSRVTAYSHLTGELIDLGDNEVAFVHGTWFRRYANPSANEWLSPFHNDTQIETRFAYPALANRACFTWVASKDGVTGNFGAFDAIHTVDKAGVESWVSNDDTIEWEKEAGEEENVNEISTSESAETLTEETQLGRRLASWSIPTKKPTMWWNIPTKKPTKKPTMWWNAPTKKPTMWSAPTKKPTMWSAPTKKPTMWSAPTKKPTMWWTTTGKPSQQEIVTTKSPTRIQPKVQRIHQLKVQPKVLLK</sequence>
<evidence type="ECO:0000313" key="2">
    <source>
        <dbReference type="EMBL" id="ETO27704.1"/>
    </source>
</evidence>
<evidence type="ECO:0000313" key="3">
    <source>
        <dbReference type="Proteomes" id="UP000023152"/>
    </source>
</evidence>
<accession>X6NPR9</accession>
<gene>
    <name evidence="2" type="ORF">RFI_09428</name>
</gene>
<name>X6NPR9_RETFI</name>